<feature type="transmembrane region" description="Helical" evidence="4">
    <location>
        <begin position="794"/>
        <end position="817"/>
    </location>
</feature>
<dbReference type="PANTHER" id="PTHR43547:SF2">
    <property type="entry name" value="HYBRID SIGNAL TRANSDUCTION HISTIDINE KINASE C"/>
    <property type="match status" value="1"/>
</dbReference>
<evidence type="ECO:0000313" key="7">
    <source>
        <dbReference type="Proteomes" id="UP000070319"/>
    </source>
</evidence>
<dbReference type="GO" id="GO:0000155">
    <property type="term" value="F:phosphorelay sensor kinase activity"/>
    <property type="evidence" value="ECO:0007669"/>
    <property type="project" value="TreeGrafter"/>
</dbReference>
<dbReference type="Pfam" id="PF12833">
    <property type="entry name" value="HTH_18"/>
    <property type="match status" value="1"/>
</dbReference>
<feature type="transmembrane region" description="Helical" evidence="4">
    <location>
        <begin position="46"/>
        <end position="65"/>
    </location>
</feature>
<dbReference type="InterPro" id="IPR013783">
    <property type="entry name" value="Ig-like_fold"/>
</dbReference>
<dbReference type="Gene3D" id="1.10.10.60">
    <property type="entry name" value="Homeodomain-like"/>
    <property type="match status" value="2"/>
</dbReference>
<dbReference type="AlphaFoldDB" id="A0A139LUN6"/>
<name>A0A139LUN6_9BACE</name>
<evidence type="ECO:0000259" key="5">
    <source>
        <dbReference type="PROSITE" id="PS01124"/>
    </source>
</evidence>
<keyword evidence="4" id="KW-0812">Transmembrane</keyword>
<reference evidence="6 7" key="1">
    <citation type="submission" date="2016-02" db="EMBL/GenBank/DDBJ databases">
        <authorList>
            <person name="Wen L."/>
            <person name="He K."/>
            <person name="Yang H."/>
        </authorList>
    </citation>
    <scope>NUCLEOTIDE SEQUENCE [LARGE SCALE GENOMIC DNA]</scope>
    <source>
        <strain evidence="6 7">KLE1704</strain>
    </source>
</reference>
<dbReference type="InterPro" id="IPR009057">
    <property type="entry name" value="Homeodomain-like_sf"/>
</dbReference>
<comment type="caution">
    <text evidence="6">The sequence shown here is derived from an EMBL/GenBank/DDBJ whole genome shotgun (WGS) entry which is preliminary data.</text>
</comment>
<dbReference type="SUPFAM" id="SSF50998">
    <property type="entry name" value="Quinoprotein alcohol dehydrogenase-like"/>
    <property type="match status" value="1"/>
</dbReference>
<dbReference type="InterPro" id="IPR011047">
    <property type="entry name" value="Quinoprotein_ADH-like_sf"/>
</dbReference>
<dbReference type="PANTHER" id="PTHR43547">
    <property type="entry name" value="TWO-COMPONENT HISTIDINE KINASE"/>
    <property type="match status" value="1"/>
</dbReference>
<dbReference type="SUPFAM" id="SSF46689">
    <property type="entry name" value="Homeodomain-like"/>
    <property type="match status" value="1"/>
</dbReference>
<keyword evidence="4" id="KW-0472">Membrane</keyword>
<dbReference type="GO" id="GO:0003700">
    <property type="term" value="F:DNA-binding transcription factor activity"/>
    <property type="evidence" value="ECO:0007669"/>
    <property type="project" value="InterPro"/>
</dbReference>
<dbReference type="Pfam" id="PF07494">
    <property type="entry name" value="Reg_prop"/>
    <property type="match status" value="2"/>
</dbReference>
<keyword evidence="2" id="KW-0805">Transcription regulation</keyword>
<feature type="domain" description="HTH araC/xylS-type" evidence="5">
    <location>
        <begin position="853"/>
        <end position="961"/>
    </location>
</feature>
<evidence type="ECO:0000313" key="6">
    <source>
        <dbReference type="EMBL" id="KXT55148.1"/>
    </source>
</evidence>
<evidence type="ECO:0000256" key="3">
    <source>
        <dbReference type="ARBA" id="ARBA00023163"/>
    </source>
</evidence>
<protein>
    <recommendedName>
        <fullName evidence="5">HTH araC/xylS-type domain-containing protein</fullName>
    </recommendedName>
</protein>
<dbReference type="Pfam" id="PF07495">
    <property type="entry name" value="Y_Y_Y"/>
    <property type="match status" value="1"/>
</dbReference>
<sequence length="968" mass="109872">MSKTIHSIKKIIKFVGLLSNNKEKMIDFYECMKDTYYYIGRVAPFVIRYLFMVIMLLLPLSLYSIQQSPVFRSVTVSEGLSHNTINAIYKDTRGFVWLGTQMGLDRFDGVNVMTYPQFSGRTVFSIAETDSVNLWVGTDIGLIKFNRKTETVEPIVLDGKSLSVKVVFVSKKGRLLLGSSRGLFLYESGVFRKILLDSNALSAVNGLMDIVDGEDDSVWIASNGGLIHYNMETGRSRVFENNIRGGLNYYSCLALMGNTIYLGTANQGMLKFDIGQEVFSIYPQIGNGCIKDLVPVGNDTLYVGINGSGVKIIKASSGQEITSIEHSIQEDAICSNAVYSLLKDKNILYIGTYMGGMSYTPTCGNTFSIYSFKDKFDSHNLNVRAFWIGKQGRKVIGTRDGLYYISEEENIVKHYTIKSSILRSDIILSVKPLGEDYLIGTYGGGMYLLHAETGKLSFFKPDDCFRQNSFTGCERDKEGKYWIGSSYGVYVYNELTGQYVNYNNRNSSLAINSIFTLKADSKDRIWIGTNGTVFLYDMSTGTFKSDVFPEHIEPFTKSIRYIYEDNHKNLWFCDDKEGVVKVDEHFTKFEHLTVDDFLPNNSVMSIIEDPHDGGLWFSTQRGLLYIKDNHHKIFSLYDGIPGYIFNNPVQITDDGSIWWGNERGLVKYTSQLKHERKVIPLPPAITSVAVAGRILQTGDELLPFSSSFMEKISLPADKNNIAFTFSALNYAVVNTDIYEYFLEGYDKEWLTLMKGNQVAYMNLPVGNYVFKVRAASNPGAVMAVKVEVVRGLSFTLWMVVLCFLTCLVLLYSYYALLGKYRKMKEDMRENTVQVEGVQKEKYQKSRVDEEEVSRIKQRLTECMNKDKMYLNPDLKLQDVANTIGCNAGDLSQVLNLYLNINFTDYINQYRVEEFIIRVQDKSASKYTLAFLSEQCGFSSRTSFFRSFKKLKGKSPAEYIKEKDIILEI</sequence>
<dbReference type="InterPro" id="IPR018060">
    <property type="entry name" value="HTH_AraC"/>
</dbReference>
<keyword evidence="3" id="KW-0804">Transcription</keyword>
<dbReference type="PATRIC" id="fig|329854.7.peg.294"/>
<keyword evidence="4" id="KW-1133">Transmembrane helix</keyword>
<dbReference type="Gene3D" id="2.60.40.10">
    <property type="entry name" value="Immunoglobulins"/>
    <property type="match status" value="1"/>
</dbReference>
<evidence type="ECO:0000256" key="2">
    <source>
        <dbReference type="ARBA" id="ARBA00023015"/>
    </source>
</evidence>
<keyword evidence="1" id="KW-0597">Phosphoprotein</keyword>
<dbReference type="InterPro" id="IPR011110">
    <property type="entry name" value="Reg_prop"/>
</dbReference>
<dbReference type="EMBL" id="LTDF01000028">
    <property type="protein sequence ID" value="KXT55148.1"/>
    <property type="molecule type" value="Genomic_DNA"/>
</dbReference>
<dbReference type="SMART" id="SM00342">
    <property type="entry name" value="HTH_ARAC"/>
    <property type="match status" value="1"/>
</dbReference>
<evidence type="ECO:0000256" key="4">
    <source>
        <dbReference type="SAM" id="Phobius"/>
    </source>
</evidence>
<organism evidence="6">
    <name type="scientific">Bacteroides intestinalis</name>
    <dbReference type="NCBI Taxonomy" id="329854"/>
    <lineage>
        <taxon>Bacteria</taxon>
        <taxon>Pseudomonadati</taxon>
        <taxon>Bacteroidota</taxon>
        <taxon>Bacteroidia</taxon>
        <taxon>Bacteroidales</taxon>
        <taxon>Bacteroidaceae</taxon>
        <taxon>Bacteroides</taxon>
    </lineage>
</organism>
<evidence type="ECO:0000256" key="1">
    <source>
        <dbReference type="ARBA" id="ARBA00022553"/>
    </source>
</evidence>
<dbReference type="InterPro" id="IPR011123">
    <property type="entry name" value="Y_Y_Y"/>
</dbReference>
<dbReference type="Gene3D" id="2.130.10.10">
    <property type="entry name" value="YVTN repeat-like/Quinoprotein amine dehydrogenase"/>
    <property type="match status" value="3"/>
</dbReference>
<dbReference type="PROSITE" id="PS01124">
    <property type="entry name" value="HTH_ARAC_FAMILY_2"/>
    <property type="match status" value="1"/>
</dbReference>
<accession>A0A139LUN6</accession>
<dbReference type="Proteomes" id="UP000070319">
    <property type="component" value="Unassembled WGS sequence"/>
</dbReference>
<dbReference type="InterPro" id="IPR015943">
    <property type="entry name" value="WD40/YVTN_repeat-like_dom_sf"/>
</dbReference>
<dbReference type="GO" id="GO:0043565">
    <property type="term" value="F:sequence-specific DNA binding"/>
    <property type="evidence" value="ECO:0007669"/>
    <property type="project" value="InterPro"/>
</dbReference>
<proteinExistence type="predicted"/>
<gene>
    <name evidence="6" type="ORF">HMPREF2531_00288</name>
</gene>